<dbReference type="KEGG" id="ptan:CRYO30217_01600"/>
<dbReference type="Pfam" id="PF00155">
    <property type="entry name" value="Aminotran_1_2"/>
    <property type="match status" value="1"/>
</dbReference>
<proteinExistence type="inferred from homology"/>
<comment type="pathway">
    <text evidence="2 12">Amino-acid biosynthesis; L-histidine biosynthesis; L-histidine from 5-phospho-alpha-D-ribose 1-diphosphate: step 7/9.</text>
</comment>
<comment type="catalytic activity">
    <reaction evidence="11 12">
        <text>L-histidinol phosphate + 2-oxoglutarate = 3-(imidazol-4-yl)-2-oxopropyl phosphate + L-glutamate</text>
        <dbReference type="Rhea" id="RHEA:23744"/>
        <dbReference type="ChEBI" id="CHEBI:16810"/>
        <dbReference type="ChEBI" id="CHEBI:29985"/>
        <dbReference type="ChEBI" id="CHEBI:57766"/>
        <dbReference type="ChEBI" id="CHEBI:57980"/>
        <dbReference type="EC" id="2.6.1.9"/>
    </reaction>
</comment>
<evidence type="ECO:0000256" key="3">
    <source>
        <dbReference type="ARBA" id="ARBA00005189"/>
    </source>
</evidence>
<evidence type="ECO:0000256" key="6">
    <source>
        <dbReference type="ARBA" id="ARBA00022576"/>
    </source>
</evidence>
<dbReference type="PROSITE" id="PS00599">
    <property type="entry name" value="AA_TRANSFER_CLASS_2"/>
    <property type="match status" value="1"/>
</dbReference>
<dbReference type="InterPro" id="IPR015424">
    <property type="entry name" value="PyrdxlP-dep_Trfase"/>
</dbReference>
<evidence type="ECO:0000313" key="15">
    <source>
        <dbReference type="Proteomes" id="UP000683507"/>
    </source>
</evidence>
<evidence type="ECO:0000256" key="12">
    <source>
        <dbReference type="HAMAP-Rule" id="MF_01023"/>
    </source>
</evidence>
<evidence type="ECO:0000256" key="10">
    <source>
        <dbReference type="ARBA" id="ARBA00023102"/>
    </source>
</evidence>
<sequence>MNKLEKITRPNILSLVPYSSARNEFKGNADIFLDANENPFGELNRYPDPMQVDLKRALAAELNVSSNNVFIGNGSDEVIDLLFRIFCTPGVDNVITLNPSYGMYSVSAAINDVLIQRIPLDSDYNVQVDKLLNAVNPNTKIIFLCSPNNPTGNIIPLEDIELICSRFNGIVVVDEAYIDFSDSPSAVGLLGKNWNLVVSQTFSKARGLAAARVGYAIGSEELINLMNKVKPPYNVSKLNQKVALEALLNKEKYNQEVELIKTQRRQVKDELAQLPIVNKIFPSEANFILVKFEDGPKVYNWLLEKNIVVRNRDNEIKNTIRITIGSKEENEKLINELKNYCYEKESTIY</sequence>
<comment type="similarity">
    <text evidence="4 12">Belongs to the class-II pyridoxal-phosphate-dependent aminotransferase family. Histidinol-phosphate aminotransferase subfamily.</text>
</comment>
<evidence type="ECO:0000256" key="11">
    <source>
        <dbReference type="ARBA" id="ARBA00047481"/>
    </source>
</evidence>
<dbReference type="InterPro" id="IPR001917">
    <property type="entry name" value="Aminotrans_II_pyridoxalP_BS"/>
</dbReference>
<keyword evidence="9 12" id="KW-0663">Pyridoxal phosphate</keyword>
<dbReference type="InterPro" id="IPR005861">
    <property type="entry name" value="HisP_aminotrans"/>
</dbReference>
<keyword evidence="6 12" id="KW-0032">Aminotransferase</keyword>
<feature type="modified residue" description="N6-(pyridoxal phosphate)lysine" evidence="12">
    <location>
        <position position="204"/>
    </location>
</feature>
<organism evidence="14 15">
    <name type="scientific">Parvicella tangerina</name>
    <dbReference type="NCBI Taxonomy" id="2829795"/>
    <lineage>
        <taxon>Bacteria</taxon>
        <taxon>Pseudomonadati</taxon>
        <taxon>Bacteroidota</taxon>
        <taxon>Flavobacteriia</taxon>
        <taxon>Flavobacteriales</taxon>
        <taxon>Parvicellaceae</taxon>
        <taxon>Parvicella</taxon>
    </lineage>
</organism>
<gene>
    <name evidence="12 14" type="primary">hisC</name>
    <name evidence="14" type="ORF">CRYO30217_01600</name>
</gene>
<evidence type="ECO:0000313" key="14">
    <source>
        <dbReference type="EMBL" id="CAG5081340.1"/>
    </source>
</evidence>
<keyword evidence="8 12" id="KW-0808">Transferase</keyword>
<accession>A0A916JN03</accession>
<evidence type="ECO:0000256" key="8">
    <source>
        <dbReference type="ARBA" id="ARBA00022679"/>
    </source>
</evidence>
<protein>
    <recommendedName>
        <fullName evidence="12">Histidinol-phosphate aminotransferase</fullName>
        <ecNumber evidence="12">2.6.1.9</ecNumber>
    </recommendedName>
    <alternativeName>
        <fullName evidence="12">Imidazole acetol-phosphate transaminase</fullName>
    </alternativeName>
</protein>
<dbReference type="HAMAP" id="MF_01023">
    <property type="entry name" value="HisC_aminotrans_2"/>
    <property type="match status" value="1"/>
</dbReference>
<dbReference type="Gene3D" id="3.40.640.10">
    <property type="entry name" value="Type I PLP-dependent aspartate aminotransferase-like (Major domain)"/>
    <property type="match status" value="1"/>
</dbReference>
<dbReference type="InterPro" id="IPR004839">
    <property type="entry name" value="Aminotransferase_I/II_large"/>
</dbReference>
<dbReference type="NCBIfam" id="TIGR01141">
    <property type="entry name" value="hisC"/>
    <property type="match status" value="1"/>
</dbReference>
<evidence type="ECO:0000256" key="1">
    <source>
        <dbReference type="ARBA" id="ARBA00001933"/>
    </source>
</evidence>
<dbReference type="GO" id="GO:0030170">
    <property type="term" value="F:pyridoxal phosphate binding"/>
    <property type="evidence" value="ECO:0007669"/>
    <property type="project" value="InterPro"/>
</dbReference>
<dbReference type="EC" id="2.6.1.9" evidence="12"/>
<evidence type="ECO:0000256" key="5">
    <source>
        <dbReference type="ARBA" id="ARBA00011738"/>
    </source>
</evidence>
<evidence type="ECO:0000256" key="4">
    <source>
        <dbReference type="ARBA" id="ARBA00007970"/>
    </source>
</evidence>
<evidence type="ECO:0000259" key="13">
    <source>
        <dbReference type="Pfam" id="PF00155"/>
    </source>
</evidence>
<dbReference type="RefSeq" id="WP_258541797.1">
    <property type="nucleotide sequence ID" value="NZ_OU015584.1"/>
</dbReference>
<comment type="cofactor">
    <cofactor evidence="1 12">
        <name>pyridoxal 5'-phosphate</name>
        <dbReference type="ChEBI" id="CHEBI:597326"/>
    </cofactor>
</comment>
<name>A0A916JN03_9FLAO</name>
<dbReference type="CDD" id="cd00609">
    <property type="entry name" value="AAT_like"/>
    <property type="match status" value="1"/>
</dbReference>
<dbReference type="Proteomes" id="UP000683507">
    <property type="component" value="Chromosome"/>
</dbReference>
<dbReference type="PANTHER" id="PTHR42885">
    <property type="entry name" value="HISTIDINOL-PHOSPHATE AMINOTRANSFERASE-RELATED"/>
    <property type="match status" value="1"/>
</dbReference>
<dbReference type="InterPro" id="IPR015421">
    <property type="entry name" value="PyrdxlP-dep_Trfase_major"/>
</dbReference>
<dbReference type="GO" id="GO:0000105">
    <property type="term" value="P:L-histidine biosynthetic process"/>
    <property type="evidence" value="ECO:0007669"/>
    <property type="project" value="UniProtKB-UniRule"/>
</dbReference>
<evidence type="ECO:0000256" key="7">
    <source>
        <dbReference type="ARBA" id="ARBA00022605"/>
    </source>
</evidence>
<dbReference type="SUPFAM" id="SSF53383">
    <property type="entry name" value="PLP-dependent transferases"/>
    <property type="match status" value="1"/>
</dbReference>
<keyword evidence="15" id="KW-1185">Reference proteome</keyword>
<dbReference type="InterPro" id="IPR015422">
    <property type="entry name" value="PyrdxlP-dep_Trfase_small"/>
</dbReference>
<evidence type="ECO:0000256" key="2">
    <source>
        <dbReference type="ARBA" id="ARBA00005011"/>
    </source>
</evidence>
<keyword evidence="10 12" id="KW-0368">Histidine biosynthesis</keyword>
<comment type="pathway">
    <text evidence="3">Lipid metabolism.</text>
</comment>
<comment type="subunit">
    <text evidence="5 12">Homodimer.</text>
</comment>
<feature type="domain" description="Aminotransferase class I/classII large" evidence="13">
    <location>
        <begin position="38"/>
        <end position="336"/>
    </location>
</feature>
<reference evidence="14" key="1">
    <citation type="submission" date="2021-04" db="EMBL/GenBank/DDBJ databases">
        <authorList>
            <person name="Rodrigo-Torres L."/>
            <person name="Arahal R. D."/>
            <person name="Lucena T."/>
        </authorList>
    </citation>
    <scope>NUCLEOTIDE SEQUENCE</scope>
    <source>
        <strain evidence="14">AS29M-1</strain>
    </source>
</reference>
<dbReference type="Gene3D" id="3.90.1150.10">
    <property type="entry name" value="Aspartate Aminotransferase, domain 1"/>
    <property type="match status" value="1"/>
</dbReference>
<dbReference type="GO" id="GO:0004400">
    <property type="term" value="F:histidinol-phosphate transaminase activity"/>
    <property type="evidence" value="ECO:0007669"/>
    <property type="project" value="UniProtKB-UniRule"/>
</dbReference>
<dbReference type="PANTHER" id="PTHR42885:SF2">
    <property type="entry name" value="HISTIDINOL-PHOSPHATE AMINOTRANSFERASE"/>
    <property type="match status" value="1"/>
</dbReference>
<dbReference type="AlphaFoldDB" id="A0A916JN03"/>
<dbReference type="EMBL" id="OU015584">
    <property type="protein sequence ID" value="CAG5081340.1"/>
    <property type="molecule type" value="Genomic_DNA"/>
</dbReference>
<keyword evidence="7 12" id="KW-0028">Amino-acid biosynthesis</keyword>
<evidence type="ECO:0000256" key="9">
    <source>
        <dbReference type="ARBA" id="ARBA00022898"/>
    </source>
</evidence>